<name>A0A9W8H4M1_9FUNG</name>
<evidence type="ECO:0000256" key="9">
    <source>
        <dbReference type="ARBA" id="ARBA00048048"/>
    </source>
</evidence>
<keyword evidence="7" id="KW-0449">Lipoprotein</keyword>
<evidence type="ECO:0000259" key="12">
    <source>
        <dbReference type="Pfam" id="PF01529"/>
    </source>
</evidence>
<keyword evidence="6" id="KW-0564">Palmitate</keyword>
<gene>
    <name evidence="13" type="primary">ZDHHC2</name>
    <name evidence="13" type="ORF">H4R18_005877</name>
</gene>
<feature type="compositionally biased region" description="Gly residues" evidence="11">
    <location>
        <begin position="142"/>
        <end position="151"/>
    </location>
</feature>
<evidence type="ECO:0000256" key="10">
    <source>
        <dbReference type="RuleBase" id="RU079119"/>
    </source>
</evidence>
<feature type="transmembrane region" description="Helical" evidence="10">
    <location>
        <begin position="16"/>
        <end position="37"/>
    </location>
</feature>
<dbReference type="Proteomes" id="UP001140217">
    <property type="component" value="Unassembled WGS sequence"/>
</dbReference>
<evidence type="ECO:0000256" key="2">
    <source>
        <dbReference type="ARBA" id="ARBA00022679"/>
    </source>
</evidence>
<evidence type="ECO:0000256" key="4">
    <source>
        <dbReference type="ARBA" id="ARBA00022989"/>
    </source>
</evidence>
<dbReference type="OrthoDB" id="9909019at2759"/>
<keyword evidence="4 10" id="KW-1133">Transmembrane helix</keyword>
<dbReference type="InterPro" id="IPR039859">
    <property type="entry name" value="PFA4/ZDH16/20/ERF2-like"/>
</dbReference>
<comment type="similarity">
    <text evidence="10">Belongs to the DHHC palmitoyltransferase family.</text>
</comment>
<evidence type="ECO:0000256" key="3">
    <source>
        <dbReference type="ARBA" id="ARBA00022692"/>
    </source>
</evidence>
<feature type="region of interest" description="Disordered" evidence="11">
    <location>
        <begin position="109"/>
        <end position="152"/>
    </location>
</feature>
<dbReference type="GO" id="GO:0016020">
    <property type="term" value="C:membrane"/>
    <property type="evidence" value="ECO:0007669"/>
    <property type="project" value="UniProtKB-SubCell"/>
</dbReference>
<comment type="domain">
    <text evidence="10">The DHHC domain is required for palmitoyltransferase activity.</text>
</comment>
<feature type="transmembrane region" description="Helical" evidence="10">
    <location>
        <begin position="260"/>
        <end position="284"/>
    </location>
</feature>
<reference evidence="13" key="1">
    <citation type="submission" date="2022-07" db="EMBL/GenBank/DDBJ databases">
        <title>Phylogenomic reconstructions and comparative analyses of Kickxellomycotina fungi.</title>
        <authorList>
            <person name="Reynolds N.K."/>
            <person name="Stajich J.E."/>
            <person name="Barry K."/>
            <person name="Grigoriev I.V."/>
            <person name="Crous P."/>
            <person name="Smith M.E."/>
        </authorList>
    </citation>
    <scope>NUCLEOTIDE SEQUENCE</scope>
    <source>
        <strain evidence="13">NBRC 105414</strain>
    </source>
</reference>
<evidence type="ECO:0000313" key="14">
    <source>
        <dbReference type="Proteomes" id="UP001140217"/>
    </source>
</evidence>
<dbReference type="EC" id="2.3.1.225" evidence="10"/>
<feature type="compositionally biased region" description="Low complexity" evidence="11">
    <location>
        <begin position="120"/>
        <end position="133"/>
    </location>
</feature>
<dbReference type="InterPro" id="IPR001594">
    <property type="entry name" value="Palmitoyltrfase_DHHC"/>
</dbReference>
<evidence type="ECO:0000256" key="5">
    <source>
        <dbReference type="ARBA" id="ARBA00023136"/>
    </source>
</evidence>
<dbReference type="PROSITE" id="PS50216">
    <property type="entry name" value="DHHC"/>
    <property type="match status" value="1"/>
</dbReference>
<dbReference type="EMBL" id="JANBUL010000402">
    <property type="protein sequence ID" value="KAJ2776061.1"/>
    <property type="molecule type" value="Genomic_DNA"/>
</dbReference>
<sequence length="364" mass="40046">MAWACAGWNWRRVNRVLGVLPVFFTTGLLVWSGYVYYSEVLPTIYRQGAGHAWFWGVVNGVLLALLLWSYAVCVMRDPGHTLPRRPTIASHGGSGLPYVRVPLADVAPAPDTRRRRRADSVGSSDSDSSSMWVDSDDSDAGSAGGGGGGGAALTDEQRRQADLIHAITTTESGQPRYCQKCDAPKPDRAHHCSTCGVCVLRFDHHCPWLNSCVGFRTHKAFILFLTYGTLYTTAVGLTTILYFVLWAMRAPDVDIMLETLFMACLAIAFSLSLCGFTGFHYYLISTNLTTFESRVANTYRVPGAAKGVQSANINLFDLGFARNLRQVFGPDWRLWAVPVSTSLGDGTRFAINFDAYNELQRTVS</sequence>
<comment type="subcellular location">
    <subcellularLocation>
        <location evidence="1">Membrane</location>
        <topology evidence="1">Multi-pass membrane protein</topology>
    </subcellularLocation>
</comment>
<accession>A0A9W8H4M1</accession>
<keyword evidence="2 10" id="KW-0808">Transferase</keyword>
<feature type="transmembrane region" description="Helical" evidence="10">
    <location>
        <begin position="52"/>
        <end position="75"/>
    </location>
</feature>
<evidence type="ECO:0000256" key="6">
    <source>
        <dbReference type="ARBA" id="ARBA00023139"/>
    </source>
</evidence>
<dbReference type="GO" id="GO:0019706">
    <property type="term" value="F:protein-cysteine S-palmitoyltransferase activity"/>
    <property type="evidence" value="ECO:0007669"/>
    <property type="project" value="UniProtKB-EC"/>
</dbReference>
<evidence type="ECO:0000256" key="7">
    <source>
        <dbReference type="ARBA" id="ARBA00023288"/>
    </source>
</evidence>
<dbReference type="PANTHER" id="PTHR12246">
    <property type="entry name" value="PALMITOYLTRANSFERASE ZDHHC16"/>
    <property type="match status" value="1"/>
</dbReference>
<proteinExistence type="inferred from homology"/>
<protein>
    <recommendedName>
        <fullName evidence="10">Palmitoyltransferase</fullName>
        <ecNumber evidence="10">2.3.1.225</ecNumber>
    </recommendedName>
</protein>
<organism evidence="13 14">
    <name type="scientific">Coemansia javaensis</name>
    <dbReference type="NCBI Taxonomy" id="2761396"/>
    <lineage>
        <taxon>Eukaryota</taxon>
        <taxon>Fungi</taxon>
        <taxon>Fungi incertae sedis</taxon>
        <taxon>Zoopagomycota</taxon>
        <taxon>Kickxellomycotina</taxon>
        <taxon>Kickxellomycetes</taxon>
        <taxon>Kickxellales</taxon>
        <taxon>Kickxellaceae</taxon>
        <taxon>Coemansia</taxon>
    </lineage>
</organism>
<keyword evidence="14" id="KW-1185">Reference proteome</keyword>
<evidence type="ECO:0000256" key="1">
    <source>
        <dbReference type="ARBA" id="ARBA00004141"/>
    </source>
</evidence>
<keyword evidence="3 10" id="KW-0812">Transmembrane</keyword>
<feature type="domain" description="Palmitoyltransferase DHHC" evidence="12">
    <location>
        <begin position="173"/>
        <end position="293"/>
    </location>
</feature>
<evidence type="ECO:0000256" key="8">
    <source>
        <dbReference type="ARBA" id="ARBA00023315"/>
    </source>
</evidence>
<evidence type="ECO:0000256" key="11">
    <source>
        <dbReference type="SAM" id="MobiDB-lite"/>
    </source>
</evidence>
<dbReference type="AlphaFoldDB" id="A0A9W8H4M1"/>
<feature type="transmembrane region" description="Helical" evidence="10">
    <location>
        <begin position="221"/>
        <end position="248"/>
    </location>
</feature>
<keyword evidence="5 10" id="KW-0472">Membrane</keyword>
<evidence type="ECO:0000313" key="13">
    <source>
        <dbReference type="EMBL" id="KAJ2776061.1"/>
    </source>
</evidence>
<keyword evidence="8 10" id="KW-0012">Acyltransferase</keyword>
<comment type="catalytic activity">
    <reaction evidence="9 10">
        <text>L-cysteinyl-[protein] + hexadecanoyl-CoA = S-hexadecanoyl-L-cysteinyl-[protein] + CoA</text>
        <dbReference type="Rhea" id="RHEA:36683"/>
        <dbReference type="Rhea" id="RHEA-COMP:10131"/>
        <dbReference type="Rhea" id="RHEA-COMP:11032"/>
        <dbReference type="ChEBI" id="CHEBI:29950"/>
        <dbReference type="ChEBI" id="CHEBI:57287"/>
        <dbReference type="ChEBI" id="CHEBI:57379"/>
        <dbReference type="ChEBI" id="CHEBI:74151"/>
        <dbReference type="EC" id="2.3.1.225"/>
    </reaction>
</comment>
<comment type="caution">
    <text evidence="13">The sequence shown here is derived from an EMBL/GenBank/DDBJ whole genome shotgun (WGS) entry which is preliminary data.</text>
</comment>
<dbReference type="Pfam" id="PF01529">
    <property type="entry name" value="DHHC"/>
    <property type="match status" value="1"/>
</dbReference>